<evidence type="ECO:0008006" key="3">
    <source>
        <dbReference type="Google" id="ProtNLM"/>
    </source>
</evidence>
<dbReference type="Gene3D" id="3.60.15.10">
    <property type="entry name" value="Ribonuclease Z/Hydroxyacylglutathione hydrolase-like"/>
    <property type="match status" value="1"/>
</dbReference>
<comment type="caution">
    <text evidence="1">The sequence shown here is derived from an EMBL/GenBank/DDBJ whole genome shotgun (WGS) entry which is preliminary data.</text>
</comment>
<gene>
    <name evidence="1" type="ORF">A2682_02170</name>
</gene>
<dbReference type="InterPro" id="IPR036866">
    <property type="entry name" value="RibonucZ/Hydroxyglut_hydro"/>
</dbReference>
<dbReference type="STRING" id="1802363.A2682_02170"/>
<proteinExistence type="predicted"/>
<dbReference type="Pfam" id="PF13483">
    <property type="entry name" value="Lactamase_B_3"/>
    <property type="match status" value="1"/>
</dbReference>
<protein>
    <recommendedName>
        <fullName evidence="3">MBL fold metallo-hydrolase</fullName>
    </recommendedName>
</protein>
<sequence length="202" mass="21960">MIVTWYGGRCMLVEERVRGQTPRSTLFFPETKTSRVRTLEEKADVIVGGENVKVPQEGRAHRIVMPGEYDVAGFFVRGMAFGSRSGSSTSAYVTEAGDTVFCLFGEVAADTLSEQDVEALGLVDILALPVPSHPEKTSQISGLGDVVRAIEPKVVLPLTEDAKLRAAVRKELGVEGETTGKLTALKRDFPEEGFRVVFLDAQ</sequence>
<accession>A0A1G2PNY0</accession>
<evidence type="ECO:0000313" key="1">
    <source>
        <dbReference type="EMBL" id="OHA50038.1"/>
    </source>
</evidence>
<name>A0A1G2PNY0_TERXR</name>
<reference evidence="1 2" key="1">
    <citation type="journal article" date="2016" name="Nat. Commun.">
        <title>Thousands of microbial genomes shed light on interconnected biogeochemical processes in an aquifer system.</title>
        <authorList>
            <person name="Anantharaman K."/>
            <person name="Brown C.T."/>
            <person name="Hug L.A."/>
            <person name="Sharon I."/>
            <person name="Castelle C.J."/>
            <person name="Probst A.J."/>
            <person name="Thomas B.C."/>
            <person name="Singh A."/>
            <person name="Wilkins M.J."/>
            <person name="Karaoz U."/>
            <person name="Brodie E.L."/>
            <person name="Williams K.H."/>
            <person name="Hubbard S.S."/>
            <person name="Banfield J.F."/>
        </authorList>
    </citation>
    <scope>NUCLEOTIDE SEQUENCE [LARGE SCALE GENOMIC DNA]</scope>
    <source>
        <strain evidence="2">RIFCSPHIGHO2_01_FULL_58_15</strain>
    </source>
</reference>
<dbReference type="Proteomes" id="UP000178690">
    <property type="component" value="Unassembled WGS sequence"/>
</dbReference>
<organism evidence="1 2">
    <name type="scientific">Terrybacteria sp. (strain RIFCSPHIGHO2_01_FULL_58_15)</name>
    <dbReference type="NCBI Taxonomy" id="1802363"/>
    <lineage>
        <taxon>Bacteria</taxon>
        <taxon>Candidatus Terryibacteriota</taxon>
    </lineage>
</organism>
<evidence type="ECO:0000313" key="2">
    <source>
        <dbReference type="Proteomes" id="UP000178690"/>
    </source>
</evidence>
<dbReference type="AlphaFoldDB" id="A0A1G2PNY0"/>
<dbReference type="EMBL" id="MHST01000002">
    <property type="protein sequence ID" value="OHA50038.1"/>
    <property type="molecule type" value="Genomic_DNA"/>
</dbReference>